<name>A0A8C3IKH1_CHRPI</name>
<evidence type="ECO:0000313" key="13">
    <source>
        <dbReference type="Ensembl" id="ENSCPBP00000035036.1"/>
    </source>
</evidence>
<dbReference type="InterPro" id="IPR006926">
    <property type="entry name" value="Vps16_N"/>
</dbReference>
<comment type="subcellular location">
    <subcellularLocation>
        <location evidence="2">Lysosome membrane</location>
        <topology evidence="2">Peripheral membrane protein</topology>
        <orientation evidence="2">Cytoplasmic side</orientation>
    </subcellularLocation>
    <subcellularLocation>
        <location evidence="1 10">Mitochondrion</location>
    </subcellularLocation>
</comment>
<keyword evidence="6 10" id="KW-0816">Tricarboxylic acid cycle</keyword>
<dbReference type="GO" id="GO:0042144">
    <property type="term" value="P:vacuole fusion, non-autophagic"/>
    <property type="evidence" value="ECO:0007669"/>
    <property type="project" value="TreeGrafter"/>
</dbReference>
<dbReference type="GO" id="GO:0005770">
    <property type="term" value="C:late endosome"/>
    <property type="evidence" value="ECO:0007669"/>
    <property type="project" value="Ensembl"/>
</dbReference>
<evidence type="ECO:0000256" key="6">
    <source>
        <dbReference type="ARBA" id="ARBA00022532"/>
    </source>
</evidence>
<gene>
    <name evidence="13" type="primary">VPS16</name>
</gene>
<dbReference type="InterPro" id="IPR024084">
    <property type="entry name" value="IsoPropMal-DH-like_dom"/>
</dbReference>
<dbReference type="GO" id="GO:0005739">
    <property type="term" value="C:mitochondrion"/>
    <property type="evidence" value="ECO:0007669"/>
    <property type="project" value="UniProtKB-SubCell"/>
</dbReference>
<evidence type="ECO:0000313" key="14">
    <source>
        <dbReference type="Proteomes" id="UP000694380"/>
    </source>
</evidence>
<dbReference type="SMART" id="SM01329">
    <property type="entry name" value="Iso_dh"/>
    <property type="match status" value="1"/>
</dbReference>
<comment type="similarity">
    <text evidence="3 10">Belongs to the isocitrate and isopropylmalate dehydrogenases family.</text>
</comment>
<dbReference type="GO" id="GO:0005765">
    <property type="term" value="C:lysosomal membrane"/>
    <property type="evidence" value="ECO:0007669"/>
    <property type="project" value="UniProtKB-SubCell"/>
</dbReference>
<feature type="domain" description="Isopropylmalate dehydrogenase-like" evidence="12">
    <location>
        <begin position="778"/>
        <end position="1104"/>
    </location>
</feature>
<dbReference type="AlphaFoldDB" id="A0A8C3IKH1"/>
<evidence type="ECO:0000256" key="7">
    <source>
        <dbReference type="ARBA" id="ARBA00022946"/>
    </source>
</evidence>
<evidence type="ECO:0000256" key="10">
    <source>
        <dbReference type="RuleBase" id="RU361266"/>
    </source>
</evidence>
<evidence type="ECO:0000256" key="5">
    <source>
        <dbReference type="ARBA" id="ARBA00011525"/>
    </source>
</evidence>
<dbReference type="Gene3D" id="1.10.150.780">
    <property type="entry name" value="Vps16, C-terminal region"/>
    <property type="match status" value="1"/>
</dbReference>
<dbReference type="Gene3D" id="3.40.718.10">
    <property type="entry name" value="Isopropylmalate Dehydrogenase"/>
    <property type="match status" value="1"/>
</dbReference>
<dbReference type="GO" id="GO:0030897">
    <property type="term" value="C:HOPS complex"/>
    <property type="evidence" value="ECO:0007669"/>
    <property type="project" value="Ensembl"/>
</dbReference>
<keyword evidence="8 10" id="KW-0496">Mitochondrion</keyword>
<keyword evidence="11" id="KW-0175">Coiled coil</keyword>
<dbReference type="FunFam" id="3.40.718.10:FF:000001">
    <property type="entry name" value="Isocitrate dehydrogenase [NAD] subunit, mitochondrial"/>
    <property type="match status" value="1"/>
</dbReference>
<comment type="subunit">
    <text evidence="9">Core component of at least two putative endosomal tethering complexes, the homotypic fusion and vacuole protein sorting (HOPS) complex and the class C core vacuole/endosome tethering (CORVET) complex. Their common core is composed of the class C Vps proteins VPS11, VPS16, VPS18 and VPS33A, which in HOPS further associates with VPS39 and VPS41 and in CORVET with VPS8 and TGFBRAP1. Interacts with RAB5C. Interacts with STX17, MON1B. Associates with adapter protein complex 3 (AP-3) and clathrin:AP-3 complexes.</text>
</comment>
<organism evidence="13 14">
    <name type="scientific">Chrysemys picta bellii</name>
    <name type="common">Western painted turtle</name>
    <name type="synonym">Emys bellii</name>
    <dbReference type="NCBI Taxonomy" id="8478"/>
    <lineage>
        <taxon>Eukaryota</taxon>
        <taxon>Metazoa</taxon>
        <taxon>Chordata</taxon>
        <taxon>Craniata</taxon>
        <taxon>Vertebrata</taxon>
        <taxon>Euteleostomi</taxon>
        <taxon>Archelosauria</taxon>
        <taxon>Testudinata</taxon>
        <taxon>Testudines</taxon>
        <taxon>Cryptodira</taxon>
        <taxon>Durocryptodira</taxon>
        <taxon>Testudinoidea</taxon>
        <taxon>Emydidae</taxon>
        <taxon>Chrysemys</taxon>
    </lineage>
</organism>
<reference evidence="13" key="2">
    <citation type="submission" date="2025-09" db="UniProtKB">
        <authorList>
            <consortium name="Ensembl"/>
        </authorList>
    </citation>
    <scope>IDENTIFICATION</scope>
</reference>
<dbReference type="NCBIfam" id="TIGR00175">
    <property type="entry name" value="mito_nad_idh"/>
    <property type="match status" value="1"/>
</dbReference>
<comment type="subunit">
    <text evidence="5">Heterooligomer of subunits alpha (IDH3A), beta (IDH3B), and gamma (IDH3G) in the apparent ratio of 2:1:1. The heterodimer containing one IDH3A and one IDH3B subunit and the heterodimer containing one IDH3A and one IDH3G subunit assemble into a heterotetramer (which contains two subunits of IDH3A, one of IDH3B and one of IDH3G) and further into the heterooctamer.</text>
</comment>
<dbReference type="GO" id="GO:0003779">
    <property type="term" value="F:actin binding"/>
    <property type="evidence" value="ECO:0007669"/>
    <property type="project" value="TreeGrafter"/>
</dbReference>
<dbReference type="GO" id="GO:0016197">
    <property type="term" value="P:endosomal transport"/>
    <property type="evidence" value="ECO:0007669"/>
    <property type="project" value="TreeGrafter"/>
</dbReference>
<dbReference type="InterPro" id="IPR019818">
    <property type="entry name" value="IsoCit/isopropylmalate_DH_CS"/>
</dbReference>
<evidence type="ECO:0000256" key="11">
    <source>
        <dbReference type="SAM" id="Coils"/>
    </source>
</evidence>
<dbReference type="GeneTree" id="ENSGT00390000003896"/>
<evidence type="ECO:0000256" key="1">
    <source>
        <dbReference type="ARBA" id="ARBA00004173"/>
    </source>
</evidence>
<dbReference type="GO" id="GO:0006886">
    <property type="term" value="P:intracellular protein transport"/>
    <property type="evidence" value="ECO:0007669"/>
    <property type="project" value="InterPro"/>
</dbReference>
<proteinExistence type="inferred from homology"/>
<dbReference type="InterPro" id="IPR006925">
    <property type="entry name" value="Vps16_C"/>
</dbReference>
<dbReference type="GO" id="GO:0000287">
    <property type="term" value="F:magnesium ion binding"/>
    <property type="evidence" value="ECO:0007669"/>
    <property type="project" value="UniProtKB-UniRule"/>
</dbReference>
<comment type="similarity">
    <text evidence="4">Belongs to the VPS16 family.</text>
</comment>
<dbReference type="Pfam" id="PF04841">
    <property type="entry name" value="Vps16_N"/>
    <property type="match status" value="1"/>
</dbReference>
<protein>
    <recommendedName>
        <fullName evidence="10">Isocitrate dehydrogenase [NAD] subunit, mitochondrial</fullName>
    </recommendedName>
</protein>
<evidence type="ECO:0000256" key="8">
    <source>
        <dbReference type="ARBA" id="ARBA00023128"/>
    </source>
</evidence>
<dbReference type="PANTHER" id="PTHR12811">
    <property type="entry name" value="VACUOLAR PROTEIN SORTING VPS16"/>
    <property type="match status" value="1"/>
</dbReference>
<sequence length="1114" mass="126584">MKNNFRKEKSPGSRPLLEIYSASGVPLASVLWKSGQVVQLGWTASEDLLCIQEDGTVLIYNLFCEFKRHFSMGNEVLQNHVREAKVFHTEYGTGVAILTGAHRFSLTTNIDDLKLRRMPEVPGLQKLPSCWAVLSQDRVTIILLAVGQDLYLLDNTSCSVVTPPGISPHAGAYVQMAVSFNYCYLALFTDTGSIWMGTSSLKEKLGEFSCDFRTPPRQMVWCTRPRSKQRAVVAAWDRRLLVAGKSKECIQFILDEDSYLVPELDGVRIFSRTTHEFLHEIPEASEEIFKIASMAPGALLLEAQREYEKQSQKADEYLREIKDQNLLAEAVRQCIEAAGYEHEPETQKSLLRAASFGKCFLDKFPPESFVRTCRDLRVLNAIRDYQIGIPLTFAQYKQLTIEVLLDRLVLRRLYPLAIKICEYLRLSEFQGVSRILAHWACYKVQQKDKSDEEVAHAINQKLGDTPGISYSEIAARAYDCGRTELAIKVLEYEPRSGEQVPLLLKMKKSQLALNKAIESGDTDLVYTVVLHLKNELNRGTFFMTLQKQPVALSLYRQFCKHQELETLKDLYNQDDDHQELGNFHVHSSYSSEKRIEGRVAALQNAVDEYYKAKNEFAAKATEDQIKLLRMQRRLQDELDKPYVDYSLHDTVYGLILDGNHKRAEQLYRDFRIPDKRFWWLKIGALAEREDWEEMEKFSKSKKSPVGYLPFVEICMKHHNRHEAKKYAARVTPEQRVKAHILALLRTQGRGAWRTLSAASAAPQQTLRSQTEKHEGMFKVTMLPGDGVGPELMHSVKEVFKAAGVPVEFDEHHLSEVQNMASEEKLDEVVDSMKQSKVAIIGKIHTPMEYKGELASYDMRLRRKLDLFANVVHVNSLPGFKTRHNNLDLVIIREQTEGEYSSLEHESVKGVIECLKIITRDKSQRIAKFAFDYATKKGRSKVTAVHKANIMKLGDGLFLRCCEEVAELYPKIKFDTMIIDNCCMQLVQNPHQFDVLVMPNLYGNIIDNLAAGLVGGAGMVPGESYSAEYAVFEMGARHPFAQAVGRNIANPTAMLLSAANMLRHLNLEYHSNVISDAVKRVIKVGKVRTRDMGGYSTTSDFIKSVIDNLHPHYGV</sequence>
<evidence type="ECO:0000259" key="12">
    <source>
        <dbReference type="SMART" id="SM01329"/>
    </source>
</evidence>
<dbReference type="InterPro" id="IPR016534">
    <property type="entry name" value="VPS16"/>
</dbReference>
<dbReference type="PANTHER" id="PTHR12811:SF0">
    <property type="entry name" value="VACUOLAR PROTEIN SORTING-ASSOCIATED PROTEIN 16 HOMOLOG"/>
    <property type="match status" value="1"/>
</dbReference>
<keyword evidence="7 10" id="KW-0809">Transit peptide</keyword>
<accession>A0A8C3IKH1</accession>
<dbReference type="PROSITE" id="PS00470">
    <property type="entry name" value="IDH_IMDH"/>
    <property type="match status" value="1"/>
</dbReference>
<dbReference type="GO" id="GO:0097352">
    <property type="term" value="P:autophagosome maturation"/>
    <property type="evidence" value="ECO:0007669"/>
    <property type="project" value="Ensembl"/>
</dbReference>
<dbReference type="GO" id="GO:0010008">
    <property type="term" value="C:endosome membrane"/>
    <property type="evidence" value="ECO:0007669"/>
    <property type="project" value="UniProtKB-ARBA"/>
</dbReference>
<dbReference type="InterPro" id="IPR038132">
    <property type="entry name" value="Vps16_C_sf"/>
</dbReference>
<evidence type="ECO:0000256" key="9">
    <source>
        <dbReference type="ARBA" id="ARBA00061859"/>
    </source>
</evidence>
<dbReference type="GO" id="GO:0008333">
    <property type="term" value="P:endosome to lysosome transport"/>
    <property type="evidence" value="ECO:0007669"/>
    <property type="project" value="Ensembl"/>
</dbReference>
<dbReference type="SUPFAM" id="SSF53659">
    <property type="entry name" value="Isocitrate/Isopropylmalate dehydrogenase-like"/>
    <property type="match status" value="1"/>
</dbReference>
<dbReference type="Ensembl" id="ENSCPBT00000041110.1">
    <property type="protein sequence ID" value="ENSCPBP00000035036.1"/>
    <property type="gene ID" value="ENSCPBG00000024419.1"/>
</dbReference>
<reference evidence="13" key="1">
    <citation type="submission" date="2025-08" db="UniProtKB">
        <authorList>
            <consortium name="Ensembl"/>
        </authorList>
    </citation>
    <scope>IDENTIFICATION</scope>
</reference>
<dbReference type="GO" id="GO:0016616">
    <property type="term" value="F:oxidoreductase activity, acting on the CH-OH group of donors, NAD or NADP as acceptor"/>
    <property type="evidence" value="ECO:0007669"/>
    <property type="project" value="InterPro"/>
</dbReference>
<dbReference type="Proteomes" id="UP000694380">
    <property type="component" value="Unplaced"/>
</dbReference>
<dbReference type="GO" id="GO:0006099">
    <property type="term" value="P:tricarboxylic acid cycle"/>
    <property type="evidence" value="ECO:0007669"/>
    <property type="project" value="UniProtKB-UniRule"/>
</dbReference>
<evidence type="ECO:0000256" key="3">
    <source>
        <dbReference type="ARBA" id="ARBA00007769"/>
    </source>
</evidence>
<dbReference type="Pfam" id="PF04840">
    <property type="entry name" value="Vps16_C"/>
    <property type="match status" value="1"/>
</dbReference>
<dbReference type="GO" id="GO:0051287">
    <property type="term" value="F:NAD binding"/>
    <property type="evidence" value="ECO:0007669"/>
    <property type="project" value="UniProtKB-UniRule"/>
</dbReference>
<keyword evidence="14" id="KW-1185">Reference proteome</keyword>
<feature type="coiled-coil region" evidence="11">
    <location>
        <begin position="300"/>
        <end position="327"/>
    </location>
</feature>
<dbReference type="Pfam" id="PF00180">
    <property type="entry name" value="Iso_dh"/>
    <property type="match status" value="1"/>
</dbReference>
<dbReference type="GO" id="GO:0055037">
    <property type="term" value="C:recycling endosome"/>
    <property type="evidence" value="ECO:0007669"/>
    <property type="project" value="Ensembl"/>
</dbReference>
<evidence type="ECO:0000256" key="2">
    <source>
        <dbReference type="ARBA" id="ARBA00004630"/>
    </source>
</evidence>
<dbReference type="FunFam" id="1.10.150.780:FF:000001">
    <property type="entry name" value="Vacuolar protein sorting-associated protein 16 homolog"/>
    <property type="match status" value="1"/>
</dbReference>
<dbReference type="GO" id="GO:0005769">
    <property type="term" value="C:early endosome"/>
    <property type="evidence" value="ECO:0007669"/>
    <property type="project" value="Ensembl"/>
</dbReference>
<dbReference type="InterPro" id="IPR004434">
    <property type="entry name" value="Isocitrate_DH_NAD"/>
</dbReference>
<evidence type="ECO:0000256" key="4">
    <source>
        <dbReference type="ARBA" id="ARBA00009250"/>
    </source>
</evidence>